<dbReference type="AlphaFoldDB" id="A0A4U8S6H9"/>
<sequence length="463" mass="53126">MRLDKALDILYGELVNTPFISAFSGITYNVKKVVSGTLFFALNASDIKQAIANGAYGIVFEGDATCSDDTEIAWIKVSNIEQSMRRLVRYFLLESQYTLLMLTPIETSLAKSLQVDLPILYSTTLQDCLEEVFELYNNQDNIQDENTLPFCKILLTSIQALENLQMHTCFSVQYARQRLERSRSIFSQYDLEKEVPRQYYKHCSIISYALFESKIIWENVVYKISLPYVLLPFLESLMATFSFLKHEYWQSYIESVGGLYARESKTTHIVSGQELRPFNPKVPKYMQSNIDINGVHLDELSCCHFDSSERLSVGTKEKSLLFCANPSFFACPSLQEKDFDYSAEIQSNVHIIFESLRKNQDSNILIEYLKVEAGHLKILSCYAKNTKLPKTTQKNITIPYAHINHLVQILTKTPYHLAIIYGISKKRFEKESGLLKPNKQQDQKTIHAITQSPNLFSAYGIQL</sequence>
<accession>A0A4U8S6H9</accession>
<gene>
    <name evidence="1" type="ORF">LS81_008305</name>
</gene>
<comment type="caution">
    <text evidence="1">The sequence shown here is derived from an EMBL/GenBank/DDBJ whole genome shotgun (WGS) entry which is preliminary data.</text>
</comment>
<dbReference type="EMBL" id="JRPL02000023">
    <property type="protein sequence ID" value="TLD81445.1"/>
    <property type="molecule type" value="Genomic_DNA"/>
</dbReference>
<dbReference type="InterPro" id="IPR035911">
    <property type="entry name" value="MurE/MurF_N"/>
</dbReference>
<reference evidence="1 2" key="1">
    <citation type="journal article" date="2014" name="Genome Announc.">
        <title>Draft genome sequences of eight enterohepatic helicobacter species isolated from both laboratory and wild rodents.</title>
        <authorList>
            <person name="Sheh A."/>
            <person name="Shen Z."/>
            <person name="Fox J.G."/>
        </authorList>
    </citation>
    <scope>NUCLEOTIDE SEQUENCE [LARGE SCALE GENOMIC DNA]</scope>
    <source>
        <strain evidence="1 2">ATCC 700114</strain>
    </source>
</reference>
<dbReference type="OrthoDB" id="5338390at2"/>
<dbReference type="Proteomes" id="UP000029878">
    <property type="component" value="Unassembled WGS sequence"/>
</dbReference>
<dbReference type="Gene3D" id="3.40.1390.10">
    <property type="entry name" value="MurE/MurF, N-terminal domain"/>
    <property type="match status" value="1"/>
</dbReference>
<proteinExistence type="predicted"/>
<organism evidence="1 2">
    <name type="scientific">Helicobacter trogontum</name>
    <dbReference type="NCBI Taxonomy" id="50960"/>
    <lineage>
        <taxon>Bacteria</taxon>
        <taxon>Pseudomonadati</taxon>
        <taxon>Campylobacterota</taxon>
        <taxon>Epsilonproteobacteria</taxon>
        <taxon>Campylobacterales</taxon>
        <taxon>Helicobacteraceae</taxon>
        <taxon>Helicobacter</taxon>
    </lineage>
</organism>
<evidence type="ECO:0008006" key="3">
    <source>
        <dbReference type="Google" id="ProtNLM"/>
    </source>
</evidence>
<dbReference type="RefSeq" id="WP_034346285.1">
    <property type="nucleotide sequence ID" value="NZ_FZNG01000006.1"/>
</dbReference>
<dbReference type="SUPFAM" id="SSF63418">
    <property type="entry name" value="MurE/MurF N-terminal domain"/>
    <property type="match status" value="1"/>
</dbReference>
<name>A0A4U8S6H9_9HELI</name>
<protein>
    <recommendedName>
        <fullName evidence="3">Ferrochelatase</fullName>
    </recommendedName>
</protein>
<evidence type="ECO:0000313" key="2">
    <source>
        <dbReference type="Proteomes" id="UP000029878"/>
    </source>
</evidence>
<evidence type="ECO:0000313" key="1">
    <source>
        <dbReference type="EMBL" id="TLD81445.1"/>
    </source>
</evidence>